<dbReference type="Pfam" id="PF00528">
    <property type="entry name" value="BPD_transp_1"/>
    <property type="match status" value="1"/>
</dbReference>
<proteinExistence type="inferred from homology"/>
<evidence type="ECO:0000259" key="8">
    <source>
        <dbReference type="PROSITE" id="PS50928"/>
    </source>
</evidence>
<gene>
    <name evidence="9" type="ORF">FEZ63_08655</name>
</gene>
<keyword evidence="3" id="KW-1003">Cell membrane</keyword>
<reference evidence="9 10" key="1">
    <citation type="journal article" date="2019" name="Microorganisms">
        <title>Genome Insights into the Novel Species Microvirga brassicacearum, a Rapeseed Endophyte with Biotechnological Potential.</title>
        <authorList>
            <person name="Jimenez-Gomez A."/>
            <person name="Saati-Santamaria Z."/>
            <person name="Igual J.M."/>
            <person name="Rivas R."/>
            <person name="Mateos P.F."/>
            <person name="Garcia-Fraile P."/>
        </authorList>
    </citation>
    <scope>NUCLEOTIDE SEQUENCE [LARGE SCALE GENOMIC DNA]</scope>
    <source>
        <strain evidence="9 10">CDVBN77</strain>
    </source>
</reference>
<evidence type="ECO:0000313" key="9">
    <source>
        <dbReference type="EMBL" id="KAB0267374.1"/>
    </source>
</evidence>
<dbReference type="CDD" id="cd06261">
    <property type="entry name" value="TM_PBP2"/>
    <property type="match status" value="1"/>
</dbReference>
<keyword evidence="5 7" id="KW-1133">Transmembrane helix</keyword>
<feature type="transmembrane region" description="Helical" evidence="7">
    <location>
        <begin position="112"/>
        <end position="134"/>
    </location>
</feature>
<accession>A0A5N3PCF1</accession>
<feature type="transmembrane region" description="Helical" evidence="7">
    <location>
        <begin position="85"/>
        <end position="105"/>
    </location>
</feature>
<comment type="caution">
    <text evidence="9">The sequence shown here is derived from an EMBL/GenBank/DDBJ whole genome shotgun (WGS) entry which is preliminary data.</text>
</comment>
<dbReference type="InterPro" id="IPR000515">
    <property type="entry name" value="MetI-like"/>
</dbReference>
<dbReference type="SUPFAM" id="SSF161098">
    <property type="entry name" value="MetI-like"/>
    <property type="match status" value="1"/>
</dbReference>
<dbReference type="PANTHER" id="PTHR30151">
    <property type="entry name" value="ALKANE SULFONATE ABC TRANSPORTER-RELATED, MEMBRANE SUBUNIT"/>
    <property type="match status" value="1"/>
</dbReference>
<dbReference type="Proteomes" id="UP000325684">
    <property type="component" value="Unassembled WGS sequence"/>
</dbReference>
<feature type="transmembrane region" description="Helical" evidence="7">
    <location>
        <begin position="58"/>
        <end position="79"/>
    </location>
</feature>
<dbReference type="GO" id="GO:0055085">
    <property type="term" value="P:transmembrane transport"/>
    <property type="evidence" value="ECO:0007669"/>
    <property type="project" value="InterPro"/>
</dbReference>
<dbReference type="InterPro" id="IPR035906">
    <property type="entry name" value="MetI-like_sf"/>
</dbReference>
<keyword evidence="4 7" id="KW-0812">Transmembrane</keyword>
<dbReference type="PROSITE" id="PS50928">
    <property type="entry name" value="ABC_TM1"/>
    <property type="match status" value="1"/>
</dbReference>
<evidence type="ECO:0000256" key="6">
    <source>
        <dbReference type="ARBA" id="ARBA00023136"/>
    </source>
</evidence>
<evidence type="ECO:0000256" key="2">
    <source>
        <dbReference type="ARBA" id="ARBA00022448"/>
    </source>
</evidence>
<protein>
    <submittedName>
        <fullName evidence="9">ABC transporter permease</fullName>
    </submittedName>
</protein>
<feature type="transmembrane region" description="Helical" evidence="7">
    <location>
        <begin position="240"/>
        <end position="261"/>
    </location>
</feature>
<evidence type="ECO:0000256" key="1">
    <source>
        <dbReference type="ARBA" id="ARBA00004651"/>
    </source>
</evidence>
<feature type="transmembrane region" description="Helical" evidence="7">
    <location>
        <begin position="29"/>
        <end position="46"/>
    </location>
</feature>
<feature type="transmembrane region" description="Helical" evidence="7">
    <location>
        <begin position="196"/>
        <end position="220"/>
    </location>
</feature>
<keyword evidence="6 7" id="KW-0472">Membrane</keyword>
<comment type="similarity">
    <text evidence="7">Belongs to the binding-protein-dependent transport system permease family.</text>
</comment>
<evidence type="ECO:0000256" key="5">
    <source>
        <dbReference type="ARBA" id="ARBA00022989"/>
    </source>
</evidence>
<evidence type="ECO:0000313" key="10">
    <source>
        <dbReference type="Proteomes" id="UP000325684"/>
    </source>
</evidence>
<evidence type="ECO:0000256" key="7">
    <source>
        <dbReference type="RuleBase" id="RU363032"/>
    </source>
</evidence>
<organism evidence="9 10">
    <name type="scientific">Microvirga brassicacearum</name>
    <dbReference type="NCBI Taxonomy" id="2580413"/>
    <lineage>
        <taxon>Bacteria</taxon>
        <taxon>Pseudomonadati</taxon>
        <taxon>Pseudomonadota</taxon>
        <taxon>Alphaproteobacteria</taxon>
        <taxon>Hyphomicrobiales</taxon>
        <taxon>Methylobacteriaceae</taxon>
        <taxon>Microvirga</taxon>
    </lineage>
</organism>
<dbReference type="EMBL" id="VCMV01000013">
    <property type="protein sequence ID" value="KAB0267374.1"/>
    <property type="molecule type" value="Genomic_DNA"/>
</dbReference>
<keyword evidence="10" id="KW-1185">Reference proteome</keyword>
<evidence type="ECO:0000256" key="4">
    <source>
        <dbReference type="ARBA" id="ARBA00022692"/>
    </source>
</evidence>
<feature type="domain" description="ABC transmembrane type-1" evidence="8">
    <location>
        <begin position="78"/>
        <end position="259"/>
    </location>
</feature>
<dbReference type="OrthoDB" id="7300175at2"/>
<dbReference type="GO" id="GO:0005886">
    <property type="term" value="C:plasma membrane"/>
    <property type="evidence" value="ECO:0007669"/>
    <property type="project" value="UniProtKB-SubCell"/>
</dbReference>
<feature type="transmembrane region" description="Helical" evidence="7">
    <location>
        <begin position="140"/>
        <end position="160"/>
    </location>
</feature>
<keyword evidence="2 7" id="KW-0813">Transport</keyword>
<name>A0A5N3PCF1_9HYPH</name>
<dbReference type="PANTHER" id="PTHR30151:SF0">
    <property type="entry name" value="ABC TRANSPORTER PERMEASE PROTEIN MJ0413-RELATED"/>
    <property type="match status" value="1"/>
</dbReference>
<sequence>MMAPTQVDGPVRAVHPPVEGGFSLRQYPAFWRMASLALFFLAWEIAGRVPISYAFPTFSATFAAFLSMLFDGSLFAAYGETLQPLIIGIAISGVIGIVLGIVMGLSRSAEWLVAPLFIVLQAAPMAALIPLITFVYGIGLVAKTLAVIMLALPVIVLNGYKAVRNANPSLVAMCRSFQGTKLQQIAKIIIPDASPVIFAGLRLGLAAGFIGVILAELLITPTGIGDLITYHRSVANYAEMYAAVVSIILVSTLTLAALEAFEMRVLRPEKRRG</sequence>
<dbReference type="Gene3D" id="1.10.3720.10">
    <property type="entry name" value="MetI-like"/>
    <property type="match status" value="1"/>
</dbReference>
<comment type="subcellular location">
    <subcellularLocation>
        <location evidence="1 7">Cell membrane</location>
        <topology evidence="1 7">Multi-pass membrane protein</topology>
    </subcellularLocation>
</comment>
<evidence type="ECO:0000256" key="3">
    <source>
        <dbReference type="ARBA" id="ARBA00022475"/>
    </source>
</evidence>
<dbReference type="AlphaFoldDB" id="A0A5N3PCF1"/>